<accession>A0A1I1LH82</accession>
<dbReference type="PANTHER" id="PTHR45726:SF3">
    <property type="entry name" value="LEUKOTRIENE A-4 HYDROLASE"/>
    <property type="match status" value="1"/>
</dbReference>
<dbReference type="Proteomes" id="UP000199438">
    <property type="component" value="Unassembled WGS sequence"/>
</dbReference>
<dbReference type="GO" id="GO:0008237">
    <property type="term" value="F:metallopeptidase activity"/>
    <property type="evidence" value="ECO:0007669"/>
    <property type="project" value="InterPro"/>
</dbReference>
<dbReference type="SUPFAM" id="SSF55486">
    <property type="entry name" value="Metalloproteases ('zincins'), catalytic domain"/>
    <property type="match status" value="1"/>
</dbReference>
<feature type="binding site" evidence="1">
    <location>
        <position position="359"/>
    </location>
    <ligand>
        <name>Zn(2+)</name>
        <dbReference type="ChEBI" id="CHEBI:29105"/>
        <note>catalytic</note>
    </ligand>
</feature>
<dbReference type="GO" id="GO:0008270">
    <property type="term" value="F:zinc ion binding"/>
    <property type="evidence" value="ECO:0007669"/>
    <property type="project" value="InterPro"/>
</dbReference>
<dbReference type="InterPro" id="IPR014782">
    <property type="entry name" value="Peptidase_M1_dom"/>
</dbReference>
<evidence type="ECO:0000313" key="3">
    <source>
        <dbReference type="EMBL" id="SFC70358.1"/>
    </source>
</evidence>
<dbReference type="STRING" id="1334022.SAMN04487907_107139"/>
<keyword evidence="1" id="KW-0862">Zinc</keyword>
<dbReference type="CDD" id="cd09603">
    <property type="entry name" value="M1_APN_like"/>
    <property type="match status" value="1"/>
</dbReference>
<keyword evidence="1" id="KW-0479">Metal-binding</keyword>
<dbReference type="EMBL" id="FOKV01000007">
    <property type="protein sequence ID" value="SFC70358.1"/>
    <property type="molecule type" value="Genomic_DNA"/>
</dbReference>
<dbReference type="AlphaFoldDB" id="A0A1I1LH82"/>
<evidence type="ECO:0000313" key="4">
    <source>
        <dbReference type="Proteomes" id="UP000199438"/>
    </source>
</evidence>
<comment type="cofactor">
    <cofactor evidence="1">
        <name>Zn(2+)</name>
        <dbReference type="ChEBI" id="CHEBI:29105"/>
    </cofactor>
    <text evidence="1">Binds 1 zinc ion per subunit.</text>
</comment>
<dbReference type="InterPro" id="IPR027268">
    <property type="entry name" value="Peptidase_M4/M1_CTD_sf"/>
</dbReference>
<keyword evidence="4" id="KW-1185">Reference proteome</keyword>
<dbReference type="Gene3D" id="2.60.40.1730">
    <property type="entry name" value="tricorn interacting facor f3 domain"/>
    <property type="match status" value="1"/>
</dbReference>
<proteinExistence type="predicted"/>
<evidence type="ECO:0000256" key="1">
    <source>
        <dbReference type="PIRSR" id="PIRSR634015-3"/>
    </source>
</evidence>
<sequence length="575" mass="66430">MVIAQIFYNFTLNSLLILMNRKLYFLILLIFTALSLKAQETQFNHADTLRGSITPERAWWDVMRYDISVTPDFDKKYTSGFNNITYKVVEANHPDVMQIDLQQPLVIDSIIYDKKQSLSFSREDDVYFVKTSSQNINSEHSVKIYFSGKPHEAIRAPWDGGWTFTKDEKGRPWMTVTCQGLGASIWYPNKDHQSDEPDRGASLTMRVPKELMAVANGRMLAKTEHKDGTISYKWGVENPISNYTIIPYIGHYKNFSEVYTGIKGDLDLDYWVMDYNLEKAKDYMPPEVHNLLDAFEYWFGPYPFYEDGYKLVETEHTGMEHQSNVSYGNWYAGGYRGRDGSGTGLGLTWDFIIIHESGHEWFGNNITTNDLADMYIHESFTNYSETLFLDYVYGEEAANDYNYGIRSGIQNEAPVIPAYGVNAQGSGDMYPKGGNMLHSIRHSMEDDKLFKNILTGLNMTFHNKTVDGSEIQEYISDKAGYDYSKVFEQYLTTTKIPKLQLYIDAPNSKMFYKYTNIVDGFNLPLVLKGSEEKIKIIPSAEWQSVDIQHKNQYLFTPWRIEHMYYVDVELLKSKD</sequence>
<evidence type="ECO:0000259" key="2">
    <source>
        <dbReference type="Pfam" id="PF01433"/>
    </source>
</evidence>
<feature type="binding site" evidence="1">
    <location>
        <position position="355"/>
    </location>
    <ligand>
        <name>Zn(2+)</name>
        <dbReference type="ChEBI" id="CHEBI:29105"/>
        <note>catalytic</note>
    </ligand>
</feature>
<reference evidence="4" key="1">
    <citation type="submission" date="2016-10" db="EMBL/GenBank/DDBJ databases">
        <authorList>
            <person name="Varghese N."/>
            <person name="Submissions S."/>
        </authorList>
    </citation>
    <scope>NUCLEOTIDE SEQUENCE [LARGE SCALE GENOMIC DNA]</scope>
    <source>
        <strain evidence="4">DSM 24499</strain>
    </source>
</reference>
<protein>
    <submittedName>
        <fullName evidence="3">Peptidase family M1</fullName>
    </submittedName>
</protein>
<dbReference type="SUPFAM" id="SSF63737">
    <property type="entry name" value="Leukotriene A4 hydrolase N-terminal domain"/>
    <property type="match status" value="1"/>
</dbReference>
<dbReference type="InterPro" id="IPR034015">
    <property type="entry name" value="M1_LTA4H"/>
</dbReference>
<dbReference type="PANTHER" id="PTHR45726">
    <property type="entry name" value="LEUKOTRIENE A-4 HYDROLASE"/>
    <property type="match status" value="1"/>
</dbReference>
<name>A0A1I1LH82_9FLAO</name>
<feature type="binding site" evidence="1">
    <location>
        <position position="378"/>
    </location>
    <ligand>
        <name>Zn(2+)</name>
        <dbReference type="ChEBI" id="CHEBI:29105"/>
        <note>catalytic</note>
    </ligand>
</feature>
<dbReference type="InterPro" id="IPR042097">
    <property type="entry name" value="Aminopeptidase_N-like_N_sf"/>
</dbReference>
<gene>
    <name evidence="3" type="ORF">SAMN04487907_107139</name>
</gene>
<feature type="domain" description="Peptidase M1 membrane alanine aminopeptidase" evidence="2">
    <location>
        <begin position="352"/>
        <end position="490"/>
    </location>
</feature>
<dbReference type="Gene3D" id="1.10.390.10">
    <property type="entry name" value="Neutral Protease Domain 2"/>
    <property type="match status" value="1"/>
</dbReference>
<dbReference type="Pfam" id="PF01433">
    <property type="entry name" value="Peptidase_M1"/>
    <property type="match status" value="1"/>
</dbReference>
<organism evidence="3 4">
    <name type="scientific">Zunongwangia mangrovi</name>
    <dbReference type="NCBI Taxonomy" id="1334022"/>
    <lineage>
        <taxon>Bacteria</taxon>
        <taxon>Pseudomonadati</taxon>
        <taxon>Bacteroidota</taxon>
        <taxon>Flavobacteriia</taxon>
        <taxon>Flavobacteriales</taxon>
        <taxon>Flavobacteriaceae</taxon>
        <taxon>Zunongwangia</taxon>
    </lineage>
</organism>